<accession>A0A396HT37</accession>
<reference evidence="1" key="1">
    <citation type="journal article" date="2018" name="Nat. Plants">
        <title>Whole-genome landscape of Medicago truncatula symbiotic genes.</title>
        <authorList>
            <person name="Pecrix Y."/>
            <person name="Gamas P."/>
            <person name="Carrere S."/>
        </authorList>
    </citation>
    <scope>NUCLEOTIDE SEQUENCE</scope>
    <source>
        <tissue evidence="1">Leaves</tissue>
    </source>
</reference>
<proteinExistence type="predicted"/>
<evidence type="ECO:0000313" key="1">
    <source>
        <dbReference type="EMBL" id="RHN56502.1"/>
    </source>
</evidence>
<comment type="caution">
    <text evidence="1">The sequence shown here is derived from an EMBL/GenBank/DDBJ whole genome shotgun (WGS) entry which is preliminary data.</text>
</comment>
<gene>
    <name evidence="1" type="ORF">MtrunA17_Chr5g0430161</name>
</gene>
<dbReference type="AlphaFoldDB" id="A0A396HT37"/>
<dbReference type="EMBL" id="PSQE01000005">
    <property type="protein sequence ID" value="RHN56502.1"/>
    <property type="molecule type" value="Genomic_DNA"/>
</dbReference>
<sequence length="94" mass="10836">MDSTEHLSFVDRVDKVQVYNHYLHYSVFVHATRQNNSYACRICAFKMGMNLKLILQRTTPKSGIGLLVDDQRISNDSLDVLIISTSLSRLYIKE</sequence>
<organism evidence="1">
    <name type="scientific">Medicago truncatula</name>
    <name type="common">Barrel medic</name>
    <name type="synonym">Medicago tribuloides</name>
    <dbReference type="NCBI Taxonomy" id="3880"/>
    <lineage>
        <taxon>Eukaryota</taxon>
        <taxon>Viridiplantae</taxon>
        <taxon>Streptophyta</taxon>
        <taxon>Embryophyta</taxon>
        <taxon>Tracheophyta</taxon>
        <taxon>Spermatophyta</taxon>
        <taxon>Magnoliopsida</taxon>
        <taxon>eudicotyledons</taxon>
        <taxon>Gunneridae</taxon>
        <taxon>Pentapetalae</taxon>
        <taxon>rosids</taxon>
        <taxon>fabids</taxon>
        <taxon>Fabales</taxon>
        <taxon>Fabaceae</taxon>
        <taxon>Papilionoideae</taxon>
        <taxon>50 kb inversion clade</taxon>
        <taxon>NPAAA clade</taxon>
        <taxon>Hologalegina</taxon>
        <taxon>IRL clade</taxon>
        <taxon>Trifolieae</taxon>
        <taxon>Medicago</taxon>
    </lineage>
</organism>
<protein>
    <submittedName>
        <fullName evidence="1">Uncharacterized protein</fullName>
    </submittedName>
</protein>
<name>A0A396HT37_MEDTR</name>
<dbReference type="Proteomes" id="UP000265566">
    <property type="component" value="Chromosome 5"/>
</dbReference>
<dbReference type="Gramene" id="rna31910">
    <property type="protein sequence ID" value="RHN56502.1"/>
    <property type="gene ID" value="gene31910"/>
</dbReference>